<evidence type="ECO:0000256" key="2">
    <source>
        <dbReference type="ARBA" id="ARBA00022777"/>
    </source>
</evidence>
<reference evidence="5" key="1">
    <citation type="journal article" date="2014" name="Front. Microbiol.">
        <title>High frequency of phylogenetically diverse reductive dehalogenase-homologous genes in deep subseafloor sedimentary metagenomes.</title>
        <authorList>
            <person name="Kawai M."/>
            <person name="Futagami T."/>
            <person name="Toyoda A."/>
            <person name="Takaki Y."/>
            <person name="Nishi S."/>
            <person name="Hori S."/>
            <person name="Arai W."/>
            <person name="Tsubouchi T."/>
            <person name="Morono Y."/>
            <person name="Uchiyama I."/>
            <person name="Ito T."/>
            <person name="Fujiyama A."/>
            <person name="Inagaki F."/>
            <person name="Takami H."/>
        </authorList>
    </citation>
    <scope>NUCLEOTIDE SEQUENCE</scope>
    <source>
        <strain evidence="5">Expedition CK06-06</strain>
    </source>
</reference>
<dbReference type="InterPro" id="IPR000700">
    <property type="entry name" value="PAS-assoc_C"/>
</dbReference>
<sequence>RDKKGKPIRFFGTQIDLTERKKAEERLLEHQSKLKAMASEMLMTEERERQRLAVGLHDEVCQKLVLTKLALESSLQLVSDSKVLASLRIACGAIGETIEQADSLTFKLSNPVLRQLGFVIALEKYLTEEIRQKHGIEYELEGDEQLGTLQDEIKNCLFRVTRELLTNVVKHAQACKVKVSARESQSQIYVRVQDDGVGFKESQAGSKVSQTARFGLFSIREQLEYLGGHLEIDSVPGRGTKATVVVPLTKKAIV</sequence>
<dbReference type="SMART" id="SM00387">
    <property type="entry name" value="HATPase_c"/>
    <property type="match status" value="1"/>
</dbReference>
<dbReference type="AlphaFoldDB" id="X1FIV9"/>
<dbReference type="GO" id="GO:0000160">
    <property type="term" value="P:phosphorelay signal transduction system"/>
    <property type="evidence" value="ECO:0007669"/>
    <property type="project" value="UniProtKB-KW"/>
</dbReference>
<protein>
    <recommendedName>
        <fullName evidence="6">Oxygen sensor histidine kinase NreB</fullName>
    </recommendedName>
</protein>
<accession>X1FIV9</accession>
<dbReference type="InterPro" id="IPR036890">
    <property type="entry name" value="HATPase_C_sf"/>
</dbReference>
<proteinExistence type="predicted"/>
<gene>
    <name evidence="5" type="ORF">S03H2_04484</name>
</gene>
<feature type="domain" description="PAC" evidence="4">
    <location>
        <begin position="1"/>
        <end position="29"/>
    </location>
</feature>
<dbReference type="Gene3D" id="3.30.450.20">
    <property type="entry name" value="PAS domain"/>
    <property type="match status" value="1"/>
</dbReference>
<dbReference type="Pfam" id="PF02518">
    <property type="entry name" value="HATPase_c"/>
    <property type="match status" value="1"/>
</dbReference>
<dbReference type="InterPro" id="IPR003594">
    <property type="entry name" value="HATPase_dom"/>
</dbReference>
<feature type="domain" description="Histidine kinase" evidence="3">
    <location>
        <begin position="157"/>
        <end position="250"/>
    </location>
</feature>
<feature type="non-terminal residue" evidence="5">
    <location>
        <position position="1"/>
    </location>
</feature>
<dbReference type="InterPro" id="IPR050482">
    <property type="entry name" value="Sensor_HK_TwoCompSys"/>
</dbReference>
<evidence type="ECO:0000259" key="4">
    <source>
        <dbReference type="PROSITE" id="PS50113"/>
    </source>
</evidence>
<dbReference type="GO" id="GO:0016301">
    <property type="term" value="F:kinase activity"/>
    <property type="evidence" value="ECO:0007669"/>
    <property type="project" value="UniProtKB-KW"/>
</dbReference>
<name>X1FIV9_9ZZZZ</name>
<comment type="caution">
    <text evidence="5">The sequence shown here is derived from an EMBL/GenBank/DDBJ whole genome shotgun (WGS) entry which is preliminary data.</text>
</comment>
<evidence type="ECO:0008006" key="6">
    <source>
        <dbReference type="Google" id="ProtNLM"/>
    </source>
</evidence>
<keyword evidence="2" id="KW-0418">Kinase</keyword>
<evidence type="ECO:0000259" key="3">
    <source>
        <dbReference type="PROSITE" id="PS50109"/>
    </source>
</evidence>
<organism evidence="5">
    <name type="scientific">marine sediment metagenome</name>
    <dbReference type="NCBI Taxonomy" id="412755"/>
    <lineage>
        <taxon>unclassified sequences</taxon>
        <taxon>metagenomes</taxon>
        <taxon>ecological metagenomes</taxon>
    </lineage>
</organism>
<evidence type="ECO:0000313" key="5">
    <source>
        <dbReference type="EMBL" id="GAH20718.1"/>
    </source>
</evidence>
<dbReference type="PANTHER" id="PTHR24421">
    <property type="entry name" value="NITRATE/NITRITE SENSOR PROTEIN NARX-RELATED"/>
    <property type="match status" value="1"/>
</dbReference>
<dbReference type="InterPro" id="IPR005467">
    <property type="entry name" value="His_kinase_dom"/>
</dbReference>
<evidence type="ECO:0000256" key="1">
    <source>
        <dbReference type="ARBA" id="ARBA00022679"/>
    </source>
</evidence>
<dbReference type="PROSITE" id="PS50113">
    <property type="entry name" value="PAC"/>
    <property type="match status" value="1"/>
</dbReference>
<dbReference type="PANTHER" id="PTHR24421:SF58">
    <property type="entry name" value="SIGNAL TRANSDUCTION HISTIDINE-PROTEIN KINASE_PHOSPHATASE UHPB"/>
    <property type="match status" value="1"/>
</dbReference>
<keyword evidence="1" id="KW-0808">Transferase</keyword>
<dbReference type="PROSITE" id="PS50109">
    <property type="entry name" value="HIS_KIN"/>
    <property type="match status" value="1"/>
</dbReference>
<dbReference type="SUPFAM" id="SSF55874">
    <property type="entry name" value="ATPase domain of HSP90 chaperone/DNA topoisomerase II/histidine kinase"/>
    <property type="match status" value="1"/>
</dbReference>
<dbReference type="Gene3D" id="3.30.565.10">
    <property type="entry name" value="Histidine kinase-like ATPase, C-terminal domain"/>
    <property type="match status" value="1"/>
</dbReference>
<dbReference type="CDD" id="cd16917">
    <property type="entry name" value="HATPase_UhpB-NarQ-NarX-like"/>
    <property type="match status" value="1"/>
</dbReference>
<dbReference type="EMBL" id="BARU01001783">
    <property type="protein sequence ID" value="GAH20718.1"/>
    <property type="molecule type" value="Genomic_DNA"/>
</dbReference>